<protein>
    <submittedName>
        <fullName evidence="2">Tetratricopeptide repeat protein</fullName>
    </submittedName>
</protein>
<dbReference type="SUPFAM" id="SSF48452">
    <property type="entry name" value="TPR-like"/>
    <property type="match status" value="1"/>
</dbReference>
<dbReference type="PROSITE" id="PS50005">
    <property type="entry name" value="TPR"/>
    <property type="match status" value="1"/>
</dbReference>
<keyword evidence="3" id="KW-1185">Reference proteome</keyword>
<comment type="caution">
    <text evidence="2">The sequence shown here is derived from an EMBL/GenBank/DDBJ whole genome shotgun (WGS) entry which is preliminary data.</text>
</comment>
<dbReference type="Gene3D" id="1.25.40.10">
    <property type="entry name" value="Tetratricopeptide repeat domain"/>
    <property type="match status" value="1"/>
</dbReference>
<dbReference type="OrthoDB" id="830842at2"/>
<evidence type="ECO:0000313" key="2">
    <source>
        <dbReference type="EMBL" id="TKC07461.1"/>
    </source>
</evidence>
<name>A0A4U1CM80_9SPHI</name>
<accession>A0A4U1CM80</accession>
<evidence type="ECO:0000313" key="3">
    <source>
        <dbReference type="Proteomes" id="UP000307244"/>
    </source>
</evidence>
<dbReference type="AlphaFoldDB" id="A0A4U1CM80"/>
<keyword evidence="1" id="KW-0802">TPR repeat</keyword>
<dbReference type="EMBL" id="SWBQ01000002">
    <property type="protein sequence ID" value="TKC07461.1"/>
    <property type="molecule type" value="Genomic_DNA"/>
</dbReference>
<feature type="repeat" description="TPR" evidence="1">
    <location>
        <begin position="216"/>
        <end position="249"/>
    </location>
</feature>
<dbReference type="InterPro" id="IPR011990">
    <property type="entry name" value="TPR-like_helical_dom_sf"/>
</dbReference>
<dbReference type="RefSeq" id="WP_136835771.1">
    <property type="nucleotide sequence ID" value="NZ_SWBQ01000002.1"/>
</dbReference>
<reference evidence="2 3" key="1">
    <citation type="submission" date="2019-04" db="EMBL/GenBank/DDBJ databases">
        <title>Pedobacter sp. RP-3-15 sp. nov., isolated from Arctic soil.</title>
        <authorList>
            <person name="Dahal R.H."/>
            <person name="Kim D.-U."/>
        </authorList>
    </citation>
    <scope>NUCLEOTIDE SEQUENCE [LARGE SCALE GENOMIC DNA]</scope>
    <source>
        <strain evidence="2 3">RP-3-15</strain>
    </source>
</reference>
<dbReference type="Proteomes" id="UP000307244">
    <property type="component" value="Unassembled WGS sequence"/>
</dbReference>
<proteinExistence type="predicted"/>
<organism evidence="2 3">
    <name type="scientific">Pedobacter frigoris</name>
    <dbReference type="NCBI Taxonomy" id="2571272"/>
    <lineage>
        <taxon>Bacteria</taxon>
        <taxon>Pseudomonadati</taxon>
        <taxon>Bacteroidota</taxon>
        <taxon>Sphingobacteriia</taxon>
        <taxon>Sphingobacteriales</taxon>
        <taxon>Sphingobacteriaceae</taxon>
        <taxon>Pedobacter</taxon>
    </lineage>
</organism>
<evidence type="ECO:0000256" key="1">
    <source>
        <dbReference type="PROSITE-ProRule" id="PRU00339"/>
    </source>
</evidence>
<gene>
    <name evidence="2" type="ORF">FA047_09450</name>
</gene>
<dbReference type="InterPro" id="IPR019734">
    <property type="entry name" value="TPR_rpt"/>
</dbReference>
<sequence length="712" mass="79249">MNNLITNRFISCFLTNFISLKLKQAFLVLLFLIVNVAAMAQGISKQELNKKIAEAKQKMGQGNLSNEAFMKKMMQSVPKEQTKGTIAASPLYFPKLNLAALQRIPKKTLSKAELASLVNKILGEVEAKVEPSEFKMVSLLIDTMKNQPDSLGQMAVLLFHNGAPFQALYISGKVVLMNSDNELNINNFGSMLNLSGKEEWAIPVLKSILKGNEKNAMLLNNIGQSFAGLGQRDSALYYFDRCLKENPSQAAARSTAARIQILEGNKTKAAELLENSADEIPLEEMEELSNYVKLKNPPLFTPFKKVPDYFNLYKFKYPEFQTNVYDYEKAYLAQDEFKNLIDVEIARLQEIIQHEQELGKESIKRMSSPQIPPIVARAIKMMNSGYTNSGQLMAMAAAKTNYDLARRDARQRYNAIIVELDSIYSEKIQNLTKKVGEGGAVYREGVEEVRKELCSKKNSKANAFLIELAGICEEFTQKQLNYAAQRFHFESKWNRLAGLNEHMATANYYQAAVRYLQSIRLVNDYDLIRPFCNDYDQDMNKLFDRTAIFISGCPLSLNFSAGPISYKLNCQSVAFSWTTQIRFKFTKNFETKKSQVQLGLGHQFKKGGNVKLTPGVDATAVGKVDVAAVGYIDFDGNGNVSDVGVKGVVVAAANVGLEFKVIPKKGGEQAPIKDYEMTNPKLTIGGEVAAEGSLGINSGATIKAMGLEANWK</sequence>